<reference evidence="3 4" key="1">
    <citation type="submission" date="2018-08" db="EMBL/GenBank/DDBJ databases">
        <title>Murine metabolic-syndrome-specific gut microbial biobank.</title>
        <authorList>
            <person name="Liu C."/>
        </authorList>
    </citation>
    <scope>NUCLEOTIDE SEQUENCE [LARGE SCALE GENOMIC DNA]</scope>
    <source>
        <strain evidence="3 4">28</strain>
    </source>
</reference>
<evidence type="ECO:0000256" key="2">
    <source>
        <dbReference type="SAM" id="SignalP"/>
    </source>
</evidence>
<evidence type="ECO:0000313" key="4">
    <source>
        <dbReference type="Proteomes" id="UP000446866"/>
    </source>
</evidence>
<sequence length="114" mass="12702">MNINYLNKKMERRNMIMRAAVIAIAAVLLILCATAPTFAASSGDLQTGKNFGEWALDQIWYLALAVCAFMIVRFLIKKAWVQMVIFIVLGALCLFLISSPESLKGIGEKLFNMI</sequence>
<proteinExistence type="predicted"/>
<name>A0A845QM78_9FIRM</name>
<dbReference type="Proteomes" id="UP000446866">
    <property type="component" value="Unassembled WGS sequence"/>
</dbReference>
<evidence type="ECO:0000313" key="3">
    <source>
        <dbReference type="EMBL" id="NBH61797.1"/>
    </source>
</evidence>
<organism evidence="3 4">
    <name type="scientific">Anaerotruncus colihominis</name>
    <dbReference type="NCBI Taxonomy" id="169435"/>
    <lineage>
        <taxon>Bacteria</taxon>
        <taxon>Bacillati</taxon>
        <taxon>Bacillota</taxon>
        <taxon>Clostridia</taxon>
        <taxon>Eubacteriales</taxon>
        <taxon>Oscillospiraceae</taxon>
        <taxon>Anaerotruncus</taxon>
    </lineage>
</organism>
<feature type="chain" id="PRO_5032924576" description="Conjugal transfer protein TrbC" evidence="2">
    <location>
        <begin position="40"/>
        <end position="114"/>
    </location>
</feature>
<feature type="signal peptide" evidence="2">
    <location>
        <begin position="1"/>
        <end position="39"/>
    </location>
</feature>
<gene>
    <name evidence="3" type="ORF">D0435_09045</name>
</gene>
<dbReference type="RefSeq" id="WP_160202080.1">
    <property type="nucleotide sequence ID" value="NZ_QXWK01000015.1"/>
</dbReference>
<accession>A0A845QM78</accession>
<keyword evidence="1" id="KW-1133">Transmembrane helix</keyword>
<dbReference type="InterPro" id="IPR049746">
    <property type="entry name" value="TcpD-like_C"/>
</dbReference>
<dbReference type="EMBL" id="QXWK01000015">
    <property type="protein sequence ID" value="NBH61797.1"/>
    <property type="molecule type" value="Genomic_DNA"/>
</dbReference>
<dbReference type="AlphaFoldDB" id="A0A845QM78"/>
<feature type="transmembrane region" description="Helical" evidence="1">
    <location>
        <begin position="58"/>
        <end position="76"/>
    </location>
</feature>
<keyword evidence="1" id="KW-0812">Transmembrane</keyword>
<feature type="transmembrane region" description="Helical" evidence="1">
    <location>
        <begin position="83"/>
        <end position="100"/>
    </location>
</feature>
<evidence type="ECO:0008006" key="5">
    <source>
        <dbReference type="Google" id="ProtNLM"/>
    </source>
</evidence>
<keyword evidence="1" id="KW-0472">Membrane</keyword>
<protein>
    <recommendedName>
        <fullName evidence="5">Conjugal transfer protein TrbC</fullName>
    </recommendedName>
</protein>
<dbReference type="NCBIfam" id="NF040686">
    <property type="entry name" value="TcpD_dom"/>
    <property type="match status" value="1"/>
</dbReference>
<comment type="caution">
    <text evidence="3">The sequence shown here is derived from an EMBL/GenBank/DDBJ whole genome shotgun (WGS) entry which is preliminary data.</text>
</comment>
<keyword evidence="2" id="KW-0732">Signal</keyword>
<keyword evidence="4" id="KW-1185">Reference proteome</keyword>
<evidence type="ECO:0000256" key="1">
    <source>
        <dbReference type="SAM" id="Phobius"/>
    </source>
</evidence>